<evidence type="ECO:0000256" key="11">
    <source>
        <dbReference type="SAM" id="SignalP"/>
    </source>
</evidence>
<comment type="similarity">
    <text evidence="3 10">Belongs to the glycosyl hydrolase 3 family.</text>
</comment>
<feature type="domain" description="Fibronectin type III-like" evidence="12">
    <location>
        <begin position="793"/>
        <end position="868"/>
    </location>
</feature>
<keyword evidence="6" id="KW-0325">Glycoprotein</keyword>
<dbReference type="Pfam" id="PF01915">
    <property type="entry name" value="Glyco_hydro_3_C"/>
    <property type="match status" value="1"/>
</dbReference>
<evidence type="ECO:0000259" key="12">
    <source>
        <dbReference type="SMART" id="SM01217"/>
    </source>
</evidence>
<evidence type="ECO:0000256" key="2">
    <source>
        <dbReference type="ARBA" id="ARBA00004987"/>
    </source>
</evidence>
<dbReference type="InterPro" id="IPR050288">
    <property type="entry name" value="Cellulose_deg_GH3"/>
</dbReference>
<dbReference type="Pfam" id="PF00933">
    <property type="entry name" value="Glyco_hydro_3"/>
    <property type="match status" value="1"/>
</dbReference>
<comment type="catalytic activity">
    <reaction evidence="1 10">
        <text>Hydrolysis of terminal, non-reducing beta-D-glucosyl residues with release of beta-D-glucose.</text>
        <dbReference type="EC" id="3.2.1.21"/>
    </reaction>
</comment>
<keyword evidence="8 10" id="KW-0326">Glycosidase</keyword>
<keyword evidence="9 10" id="KW-0624">Polysaccharide degradation</keyword>
<dbReference type="PROSITE" id="PS00775">
    <property type="entry name" value="GLYCOSYL_HYDROL_F3"/>
    <property type="match status" value="1"/>
</dbReference>
<dbReference type="SMART" id="SM01217">
    <property type="entry name" value="Fn3_like"/>
    <property type="match status" value="1"/>
</dbReference>
<dbReference type="InterPro" id="IPR036881">
    <property type="entry name" value="Glyco_hydro_3_C_sf"/>
</dbReference>
<proteinExistence type="inferred from homology"/>
<evidence type="ECO:0000256" key="1">
    <source>
        <dbReference type="ARBA" id="ARBA00000448"/>
    </source>
</evidence>
<evidence type="ECO:0000256" key="3">
    <source>
        <dbReference type="ARBA" id="ARBA00005336"/>
    </source>
</evidence>
<dbReference type="Gene3D" id="3.20.20.300">
    <property type="entry name" value="Glycoside hydrolase, family 3, N-terminal domain"/>
    <property type="match status" value="1"/>
</dbReference>
<dbReference type="Pfam" id="PF14310">
    <property type="entry name" value="Fn3-like"/>
    <property type="match status" value="1"/>
</dbReference>
<dbReference type="eggNOG" id="ENOG502QR4D">
    <property type="taxonomic scope" value="Eukaryota"/>
</dbReference>
<organism evidence="13 14">
    <name type="scientific">Marssonina brunnea f. sp. multigermtubi (strain MB_m1)</name>
    <name type="common">Marssonina leaf spot fungus</name>
    <dbReference type="NCBI Taxonomy" id="1072389"/>
    <lineage>
        <taxon>Eukaryota</taxon>
        <taxon>Fungi</taxon>
        <taxon>Dikarya</taxon>
        <taxon>Ascomycota</taxon>
        <taxon>Pezizomycotina</taxon>
        <taxon>Leotiomycetes</taxon>
        <taxon>Helotiales</taxon>
        <taxon>Drepanopezizaceae</taxon>
        <taxon>Drepanopeziza</taxon>
    </lineage>
</organism>
<dbReference type="FunFam" id="3.20.20.300:FF:000002">
    <property type="entry name" value="Probable beta-glucosidase"/>
    <property type="match status" value="1"/>
</dbReference>
<keyword evidence="7 10" id="KW-0119">Carbohydrate metabolism</keyword>
<dbReference type="PANTHER" id="PTHR42715">
    <property type="entry name" value="BETA-GLUCOSIDASE"/>
    <property type="match status" value="1"/>
</dbReference>
<evidence type="ECO:0000256" key="7">
    <source>
        <dbReference type="ARBA" id="ARBA00023277"/>
    </source>
</evidence>
<dbReference type="SUPFAM" id="SSF51445">
    <property type="entry name" value="(Trans)glycosidases"/>
    <property type="match status" value="1"/>
</dbReference>
<dbReference type="GO" id="GO:0008422">
    <property type="term" value="F:beta-glucosidase activity"/>
    <property type="evidence" value="ECO:0007669"/>
    <property type="project" value="UniProtKB-EC"/>
</dbReference>
<keyword evidence="11" id="KW-0732">Signal</keyword>
<evidence type="ECO:0000256" key="9">
    <source>
        <dbReference type="ARBA" id="ARBA00023326"/>
    </source>
</evidence>
<dbReference type="EMBL" id="JH921478">
    <property type="protein sequence ID" value="EKD11918.1"/>
    <property type="molecule type" value="Genomic_DNA"/>
</dbReference>
<dbReference type="InterPro" id="IPR017853">
    <property type="entry name" value="GH"/>
</dbReference>
<evidence type="ECO:0000256" key="8">
    <source>
        <dbReference type="ARBA" id="ARBA00023295"/>
    </source>
</evidence>
<name>K1WTJ9_MARBU</name>
<dbReference type="OMA" id="PAPYGGW"/>
<feature type="chain" id="PRO_5003853072" description="beta-glucosidase" evidence="11">
    <location>
        <begin position="20"/>
        <end position="891"/>
    </location>
</feature>
<keyword evidence="5" id="KW-0136">Cellulose degradation</keyword>
<dbReference type="UniPathway" id="UPA00696"/>
<dbReference type="OrthoDB" id="416222at2759"/>
<dbReference type="InterPro" id="IPR026891">
    <property type="entry name" value="Fn3-like"/>
</dbReference>
<dbReference type="SUPFAM" id="SSF52279">
    <property type="entry name" value="Beta-D-glucan exohydrolase, C-terminal domain"/>
    <property type="match status" value="1"/>
</dbReference>
<keyword evidence="14" id="KW-1185">Reference proteome</keyword>
<dbReference type="PANTHER" id="PTHR42715:SF2">
    <property type="entry name" value="BETA-GLUCOSIDASE F-RELATED"/>
    <property type="match status" value="1"/>
</dbReference>
<dbReference type="STRING" id="1072389.K1WTJ9"/>
<dbReference type="FunFam" id="3.40.50.1700:FF:000003">
    <property type="entry name" value="Probable beta-glucosidase"/>
    <property type="match status" value="1"/>
</dbReference>
<evidence type="ECO:0000256" key="5">
    <source>
        <dbReference type="ARBA" id="ARBA00023001"/>
    </source>
</evidence>
<evidence type="ECO:0000256" key="4">
    <source>
        <dbReference type="ARBA" id="ARBA00022801"/>
    </source>
</evidence>
<feature type="signal peptide" evidence="11">
    <location>
        <begin position="1"/>
        <end position="19"/>
    </location>
</feature>
<reference evidence="13 14" key="1">
    <citation type="journal article" date="2012" name="BMC Genomics">
        <title>Sequencing the genome of Marssonina brunnea reveals fungus-poplar co-evolution.</title>
        <authorList>
            <person name="Zhu S."/>
            <person name="Cao Y.-Z."/>
            <person name="Jiang C."/>
            <person name="Tan B.-Y."/>
            <person name="Wang Z."/>
            <person name="Feng S."/>
            <person name="Zhang L."/>
            <person name="Su X.-H."/>
            <person name="Brejova B."/>
            <person name="Vinar T."/>
            <person name="Xu M."/>
            <person name="Wang M.-X."/>
            <person name="Zhang S.-G."/>
            <person name="Huang M.-R."/>
            <person name="Wu R."/>
            <person name="Zhou Y."/>
        </authorList>
    </citation>
    <scope>NUCLEOTIDE SEQUENCE [LARGE SCALE GENOMIC DNA]</scope>
    <source>
        <strain evidence="13 14">MB_m1</strain>
    </source>
</reference>
<dbReference type="AlphaFoldDB" id="K1WTJ9"/>
<evidence type="ECO:0000313" key="14">
    <source>
        <dbReference type="Proteomes" id="UP000006753"/>
    </source>
</evidence>
<gene>
    <name evidence="13" type="ORF">MBM_09941</name>
</gene>
<dbReference type="InterPro" id="IPR019800">
    <property type="entry name" value="Glyco_hydro_3_AS"/>
</dbReference>
<accession>K1WTJ9</accession>
<dbReference type="InterPro" id="IPR002772">
    <property type="entry name" value="Glyco_hydro_3_C"/>
</dbReference>
<dbReference type="InParanoid" id="K1WTJ9"/>
<dbReference type="GO" id="GO:0030245">
    <property type="term" value="P:cellulose catabolic process"/>
    <property type="evidence" value="ECO:0007669"/>
    <property type="project" value="UniProtKB-UniPathway"/>
</dbReference>
<dbReference type="Gene3D" id="3.40.50.1700">
    <property type="entry name" value="Glycoside hydrolase family 3 C-terminal domain"/>
    <property type="match status" value="1"/>
</dbReference>
<sequence length="891" mass="95415">MARIAILSLFLVLLCLSSGLVQRPNFAADARLLENIGTPSTLRERDDVPAGFVASPYYPAPRGGWLSEWSAAYAKAQLVVANMTLAEKVNLTTGTGLFMGRCSGNTGSALRFGIPSLCLQDSALGIAATDNITAFPAGITVGATWNKALTYARGAAIGAEARGKGVNIQLGPTVGPIGRKPRGGRNWESFGADPVLQSWGGVETIKGMQDQGVIATIKHFIANEQEAYRMDIPPHGLMKALSSNLDDRTLHELYAWPFADGIRAGVGAVMTAYNDVNGSASSQNSKMMNGILKDEMGFQGLVMSDWLAQIGGVSSALAGLDMAMPGDGNTPLLGLSYWGYQLSTAVLNGTIPLERMNDMVTRIVATWYQLGQDKNFPEPNFSSNTADRTGNCYPGSLVGPTCVVNEYVNVQADHGNIAREISREAITVLKNDNKTLPLSSKSVLKIFGTDAAKNPDGINACNQRSCNKGTLGMGWGSGTANYPYLDDPITAIRLRAANTTLYNTDSFPSGLTEAAGDIAMVFISSDSGENQYTVEGNNGDRKESGLYAWHNGDDLVRAAAAKYATVVVVVHTVGPILVEKWADLPSVRAIVFAHLPGQEAGNSLTDILFGDYSPSGHLPYSIPKAETNYPASVSLMGFQFFQVQDTFTEGLYIDYRYLNKHSIAPRYAFGHGLSYTTFSRTSVTVTAGEAMTSIPPTRAAKGPAPAFSSAIPSPAEVAWPTGFTKIWRYLYPYLDNPQDIVATNKFTYPAGYQSTPQPDPVAGGAQGGNPALWDVMFTIAVKVTNTGTFAGKEVVQVYVQYPSDNPWDTPIIQLRAFEKTATLAAGASASVTLQLTRRDLSIWDVVRQNWIIPVSTSQPFVFWIGNSSAGLTLACESLSKTCSDGRTEPVP</sequence>
<evidence type="ECO:0000256" key="6">
    <source>
        <dbReference type="ARBA" id="ARBA00023180"/>
    </source>
</evidence>
<dbReference type="RefSeq" id="XP_007297830.1">
    <property type="nucleotide sequence ID" value="XM_007297768.1"/>
</dbReference>
<dbReference type="Gene3D" id="2.60.40.10">
    <property type="entry name" value="Immunoglobulins"/>
    <property type="match status" value="1"/>
</dbReference>
<dbReference type="InterPro" id="IPR001764">
    <property type="entry name" value="Glyco_hydro_3_N"/>
</dbReference>
<keyword evidence="4 10" id="KW-0378">Hydrolase</keyword>
<dbReference type="InterPro" id="IPR036962">
    <property type="entry name" value="Glyco_hydro_3_N_sf"/>
</dbReference>
<dbReference type="PRINTS" id="PR00133">
    <property type="entry name" value="GLHYDRLASE3"/>
</dbReference>
<evidence type="ECO:0000313" key="13">
    <source>
        <dbReference type="EMBL" id="EKD11918.1"/>
    </source>
</evidence>
<comment type="pathway">
    <text evidence="2 10">Glycan metabolism; cellulose degradation.</text>
</comment>
<dbReference type="HOGENOM" id="CLU_004542_2_0_1"/>
<dbReference type="InterPro" id="IPR013783">
    <property type="entry name" value="Ig-like_fold"/>
</dbReference>
<dbReference type="Proteomes" id="UP000006753">
    <property type="component" value="Unassembled WGS sequence"/>
</dbReference>
<evidence type="ECO:0000256" key="10">
    <source>
        <dbReference type="RuleBase" id="RU361161"/>
    </source>
</evidence>
<dbReference type="EC" id="3.2.1.21" evidence="10"/>
<dbReference type="KEGG" id="mbe:MBM_09941"/>
<dbReference type="GeneID" id="18765876"/>
<protein>
    <recommendedName>
        <fullName evidence="10">beta-glucosidase</fullName>
        <ecNumber evidence="10">3.2.1.21</ecNumber>
    </recommendedName>
</protein>